<dbReference type="EMBL" id="JACBAF010001574">
    <property type="protein sequence ID" value="KAF7174379.1"/>
    <property type="molecule type" value="Genomic_DNA"/>
</dbReference>
<gene>
    <name evidence="4" type="ORF">CNMCM6106_008552</name>
</gene>
<dbReference type="PROSITE" id="PS00678">
    <property type="entry name" value="WD_REPEATS_1"/>
    <property type="match status" value="1"/>
</dbReference>
<dbReference type="SMART" id="SM00320">
    <property type="entry name" value="WD40"/>
    <property type="match status" value="3"/>
</dbReference>
<keyword evidence="2" id="KW-0677">Repeat</keyword>
<dbReference type="PROSITE" id="PS50082">
    <property type="entry name" value="WD_REPEATS_2"/>
    <property type="match status" value="3"/>
</dbReference>
<dbReference type="Proteomes" id="UP000662466">
    <property type="component" value="Unassembled WGS sequence"/>
</dbReference>
<feature type="repeat" description="WD" evidence="3">
    <location>
        <begin position="52"/>
        <end position="93"/>
    </location>
</feature>
<feature type="repeat" description="WD" evidence="3">
    <location>
        <begin position="135"/>
        <end position="162"/>
    </location>
</feature>
<accession>A0A8H6QKV2</accession>
<comment type="caution">
    <text evidence="4">The sequence shown here is derived from an EMBL/GenBank/DDBJ whole genome shotgun (WGS) entry which is preliminary data.</text>
</comment>
<reference evidence="4" key="1">
    <citation type="submission" date="2020-06" db="EMBL/GenBank/DDBJ databases">
        <title>Draft genome sequences of strains closely related to Aspergillus parafelis and Aspergillus hiratsukae.</title>
        <authorList>
            <person name="Dos Santos R.A.C."/>
            <person name="Rivero-Menendez O."/>
            <person name="Steenwyk J.L."/>
            <person name="Mead M.E."/>
            <person name="Goldman G.H."/>
            <person name="Alastruey-Izquierdo A."/>
            <person name="Rokas A."/>
        </authorList>
    </citation>
    <scope>NUCLEOTIDE SEQUENCE</scope>
    <source>
        <strain evidence="4">CNM-CM6106</strain>
    </source>
</reference>
<dbReference type="InterPro" id="IPR015943">
    <property type="entry name" value="WD40/YVTN_repeat-like_dom_sf"/>
</dbReference>
<dbReference type="Pfam" id="PF00400">
    <property type="entry name" value="WD40"/>
    <property type="match status" value="3"/>
</dbReference>
<protein>
    <submittedName>
        <fullName evidence="4">Uncharacterized protein</fullName>
    </submittedName>
</protein>
<dbReference type="PANTHER" id="PTHR19879">
    <property type="entry name" value="TRANSCRIPTION INITIATION FACTOR TFIID"/>
    <property type="match status" value="1"/>
</dbReference>
<evidence type="ECO:0000313" key="5">
    <source>
        <dbReference type="Proteomes" id="UP000662466"/>
    </source>
</evidence>
<evidence type="ECO:0000256" key="3">
    <source>
        <dbReference type="PROSITE-ProRule" id="PRU00221"/>
    </source>
</evidence>
<feature type="repeat" description="WD" evidence="3">
    <location>
        <begin position="94"/>
        <end position="134"/>
    </location>
</feature>
<dbReference type="InterPro" id="IPR001680">
    <property type="entry name" value="WD40_rpt"/>
</dbReference>
<dbReference type="InterPro" id="IPR019775">
    <property type="entry name" value="WD40_repeat_CS"/>
</dbReference>
<dbReference type="Gene3D" id="2.130.10.10">
    <property type="entry name" value="YVTN repeat-like/Quinoprotein amine dehydrogenase"/>
    <property type="match status" value="1"/>
</dbReference>
<evidence type="ECO:0000256" key="1">
    <source>
        <dbReference type="ARBA" id="ARBA00022574"/>
    </source>
</evidence>
<dbReference type="PANTHER" id="PTHR19879:SF9">
    <property type="entry name" value="TRANSCRIPTION INITIATION FACTOR TFIID SUBUNIT 5"/>
    <property type="match status" value="1"/>
</dbReference>
<dbReference type="CDD" id="cd00200">
    <property type="entry name" value="WD40"/>
    <property type="match status" value="1"/>
</dbReference>
<dbReference type="SUPFAM" id="SSF50978">
    <property type="entry name" value="WD40 repeat-like"/>
    <property type="match status" value="1"/>
</dbReference>
<dbReference type="InterPro" id="IPR036322">
    <property type="entry name" value="WD40_repeat_dom_sf"/>
</dbReference>
<proteinExistence type="predicted"/>
<evidence type="ECO:0000256" key="2">
    <source>
        <dbReference type="ARBA" id="ARBA00022737"/>
    </source>
</evidence>
<dbReference type="PROSITE" id="PS50294">
    <property type="entry name" value="WD_REPEATS_REGION"/>
    <property type="match status" value="3"/>
</dbReference>
<name>A0A8H6QKV2_9EURO</name>
<sequence>MMLLAPRQLYLSALIFAPESSEVRIRFQQRVLQRMKRVPVVERSWAAERQTLEGHIDPVSAVAFSPDGTTLASASDDKTVRLWDTATGQPRRTLEDHTDEVSAVAFSPDGTTLASVSYNNVRLWDTATGQPCQTLEGHTDRVWAVAFSPDGTTLASGSSDNTAIQAL</sequence>
<evidence type="ECO:0000313" key="4">
    <source>
        <dbReference type="EMBL" id="KAF7174379.1"/>
    </source>
</evidence>
<organism evidence="4 5">
    <name type="scientific">Aspergillus hiratsukae</name>
    <dbReference type="NCBI Taxonomy" id="1194566"/>
    <lineage>
        <taxon>Eukaryota</taxon>
        <taxon>Fungi</taxon>
        <taxon>Dikarya</taxon>
        <taxon>Ascomycota</taxon>
        <taxon>Pezizomycotina</taxon>
        <taxon>Eurotiomycetes</taxon>
        <taxon>Eurotiomycetidae</taxon>
        <taxon>Eurotiales</taxon>
        <taxon>Aspergillaceae</taxon>
        <taxon>Aspergillus</taxon>
        <taxon>Aspergillus subgen. Fumigati</taxon>
    </lineage>
</organism>
<keyword evidence="1 3" id="KW-0853">WD repeat</keyword>
<dbReference type="AlphaFoldDB" id="A0A8H6QKV2"/>